<comment type="caution">
    <text evidence="2">The sequence shown here is derived from an EMBL/GenBank/DDBJ whole genome shotgun (WGS) entry which is preliminary data.</text>
</comment>
<protein>
    <submittedName>
        <fullName evidence="2">Copper-transporting ATPase</fullName>
    </submittedName>
</protein>
<accession>A0A133UGB9</accession>
<evidence type="ECO:0000259" key="1">
    <source>
        <dbReference type="SMART" id="SM00746"/>
    </source>
</evidence>
<sequence>MATDPVCEMEVDPDEAAAETEYQGETYYFCAPGCKDKFEENPEDYL</sequence>
<dbReference type="InterPro" id="IPR012348">
    <property type="entry name" value="RNR-like"/>
</dbReference>
<dbReference type="InterPro" id="IPR011017">
    <property type="entry name" value="TRASH_dom"/>
</dbReference>
<evidence type="ECO:0000313" key="2">
    <source>
        <dbReference type="EMBL" id="KXA93156.1"/>
    </source>
</evidence>
<feature type="domain" description="TRASH" evidence="1">
    <location>
        <begin position="4"/>
        <end position="42"/>
    </location>
</feature>
<gene>
    <name evidence="2" type="ORF">AKJ65_06575</name>
</gene>
<dbReference type="EMBL" id="LHXO01000119">
    <property type="protein sequence ID" value="KXA93156.1"/>
    <property type="molecule type" value="Genomic_DNA"/>
</dbReference>
<dbReference type="AlphaFoldDB" id="A0A133UGB9"/>
<reference evidence="2 3" key="1">
    <citation type="journal article" date="2016" name="Sci. Rep.">
        <title>Metabolic traits of an uncultured archaeal lineage -MSBL1- from brine pools of the Red Sea.</title>
        <authorList>
            <person name="Mwirichia R."/>
            <person name="Alam I."/>
            <person name="Rashid M."/>
            <person name="Vinu M."/>
            <person name="Ba-Alawi W."/>
            <person name="Anthony Kamau A."/>
            <person name="Kamanda Ngugi D."/>
            <person name="Goker M."/>
            <person name="Klenk H.P."/>
            <person name="Bajic V."/>
            <person name="Stingl U."/>
        </authorList>
    </citation>
    <scope>NUCLEOTIDE SEQUENCE [LARGE SCALE GENOMIC DNA]</scope>
    <source>
        <strain evidence="2">SCGC-AAA259E19</strain>
    </source>
</reference>
<dbReference type="SMART" id="SM00746">
    <property type="entry name" value="TRASH"/>
    <property type="match status" value="1"/>
</dbReference>
<evidence type="ECO:0000313" key="3">
    <source>
        <dbReference type="Proteomes" id="UP000070284"/>
    </source>
</evidence>
<keyword evidence="3" id="KW-1185">Reference proteome</keyword>
<proteinExistence type="predicted"/>
<dbReference type="Gene3D" id="1.10.620.20">
    <property type="entry name" value="Ribonucleotide Reductase, subunit A"/>
    <property type="match status" value="1"/>
</dbReference>
<dbReference type="InterPro" id="IPR009078">
    <property type="entry name" value="Ferritin-like_SF"/>
</dbReference>
<dbReference type="SUPFAM" id="SSF47240">
    <property type="entry name" value="Ferritin-like"/>
    <property type="match status" value="1"/>
</dbReference>
<dbReference type="Proteomes" id="UP000070284">
    <property type="component" value="Unassembled WGS sequence"/>
</dbReference>
<dbReference type="InterPro" id="IPR007029">
    <property type="entry name" value="YHS_dom"/>
</dbReference>
<dbReference type="Pfam" id="PF04945">
    <property type="entry name" value="YHS"/>
    <property type="match status" value="1"/>
</dbReference>
<dbReference type="GO" id="GO:0016491">
    <property type="term" value="F:oxidoreductase activity"/>
    <property type="evidence" value="ECO:0007669"/>
    <property type="project" value="InterPro"/>
</dbReference>
<organism evidence="2 3">
    <name type="scientific">candidate division MSBL1 archaeon SCGC-AAA259E19</name>
    <dbReference type="NCBI Taxonomy" id="1698264"/>
    <lineage>
        <taxon>Archaea</taxon>
        <taxon>Methanobacteriati</taxon>
        <taxon>Methanobacteriota</taxon>
        <taxon>candidate division MSBL1</taxon>
    </lineage>
</organism>
<name>A0A133UGB9_9EURY</name>